<keyword evidence="1" id="KW-0472">Membrane</keyword>
<keyword evidence="3" id="KW-1185">Reference proteome</keyword>
<dbReference type="Proteomes" id="UP001221413">
    <property type="component" value="Unassembled WGS sequence"/>
</dbReference>
<protein>
    <submittedName>
        <fullName evidence="2">Uncharacterized protein</fullName>
    </submittedName>
</protein>
<name>A0AAD6ISL8_DREDA</name>
<keyword evidence="1" id="KW-1133">Transmembrane helix</keyword>
<feature type="transmembrane region" description="Helical" evidence="1">
    <location>
        <begin position="46"/>
        <end position="67"/>
    </location>
</feature>
<sequence length="78" mass="8884">MAPASPAHKPRKRKRHVRSYSLMLPSKPFPLASFLHPLRTSAKQRLVIPTVLTIAFIFRWAVTYGPYSGMHTLSPLRT</sequence>
<evidence type="ECO:0000313" key="2">
    <source>
        <dbReference type="EMBL" id="KAJ6257672.1"/>
    </source>
</evidence>
<evidence type="ECO:0000256" key="1">
    <source>
        <dbReference type="SAM" id="Phobius"/>
    </source>
</evidence>
<dbReference type="AlphaFoldDB" id="A0AAD6ISL8"/>
<organism evidence="2 3">
    <name type="scientific">Drechslerella dactyloides</name>
    <name type="common">Nematode-trapping fungus</name>
    <name type="synonym">Arthrobotrys dactyloides</name>
    <dbReference type="NCBI Taxonomy" id="74499"/>
    <lineage>
        <taxon>Eukaryota</taxon>
        <taxon>Fungi</taxon>
        <taxon>Dikarya</taxon>
        <taxon>Ascomycota</taxon>
        <taxon>Pezizomycotina</taxon>
        <taxon>Orbiliomycetes</taxon>
        <taxon>Orbiliales</taxon>
        <taxon>Orbiliaceae</taxon>
        <taxon>Drechslerella</taxon>
    </lineage>
</organism>
<accession>A0AAD6ISL8</accession>
<reference evidence="2" key="1">
    <citation type="submission" date="2023-01" db="EMBL/GenBank/DDBJ databases">
        <title>The chitinases involved in constricting ring structure development in the nematode-trapping fungus Drechslerella dactyloides.</title>
        <authorList>
            <person name="Wang R."/>
            <person name="Zhang L."/>
            <person name="Tang P."/>
            <person name="Li S."/>
            <person name="Liang L."/>
        </authorList>
    </citation>
    <scope>NUCLEOTIDE SEQUENCE</scope>
    <source>
        <strain evidence="2">YMF1.00031</strain>
    </source>
</reference>
<proteinExistence type="predicted"/>
<gene>
    <name evidence="2" type="ORF">Dda_7460</name>
</gene>
<dbReference type="EMBL" id="JAQGDS010000010">
    <property type="protein sequence ID" value="KAJ6257672.1"/>
    <property type="molecule type" value="Genomic_DNA"/>
</dbReference>
<keyword evidence="1" id="KW-0812">Transmembrane</keyword>
<evidence type="ECO:0000313" key="3">
    <source>
        <dbReference type="Proteomes" id="UP001221413"/>
    </source>
</evidence>
<comment type="caution">
    <text evidence="2">The sequence shown here is derived from an EMBL/GenBank/DDBJ whole genome shotgun (WGS) entry which is preliminary data.</text>
</comment>